<dbReference type="AlphaFoldDB" id="A0A9X2BBN5"/>
<reference evidence="1" key="1">
    <citation type="submission" date="2021-09" db="EMBL/GenBank/DDBJ databases">
        <title>Genome analysis of Fictibacillus sp. KIGAM418 isolated from marine sediment.</title>
        <authorList>
            <person name="Seo M.-J."/>
            <person name="Cho E.-S."/>
            <person name="Hwang C.Y."/>
        </authorList>
    </citation>
    <scope>NUCLEOTIDE SEQUENCE</scope>
    <source>
        <strain evidence="1">KIGAM418</strain>
    </source>
</reference>
<dbReference type="Gene3D" id="3.10.129.10">
    <property type="entry name" value="Hotdog Thioesterase"/>
    <property type="match status" value="1"/>
</dbReference>
<dbReference type="RefSeq" id="WP_248251418.1">
    <property type="nucleotide sequence ID" value="NZ_JAIWJX010000002.1"/>
</dbReference>
<name>A0A9X2BBN5_9BACL</name>
<dbReference type="Pfam" id="PF14539">
    <property type="entry name" value="DUF4442"/>
    <property type="match status" value="1"/>
</dbReference>
<organism evidence="1 2">
    <name type="scientific">Fictibacillus marinisediminis</name>
    <dbReference type="NCBI Taxonomy" id="2878389"/>
    <lineage>
        <taxon>Bacteria</taxon>
        <taxon>Bacillati</taxon>
        <taxon>Bacillota</taxon>
        <taxon>Bacilli</taxon>
        <taxon>Bacillales</taxon>
        <taxon>Fictibacillaceae</taxon>
        <taxon>Fictibacillus</taxon>
    </lineage>
</organism>
<evidence type="ECO:0000313" key="2">
    <source>
        <dbReference type="Proteomes" id="UP001139011"/>
    </source>
</evidence>
<dbReference type="InterPro" id="IPR027961">
    <property type="entry name" value="DUF4442"/>
</dbReference>
<keyword evidence="2" id="KW-1185">Reference proteome</keyword>
<comment type="caution">
    <text evidence="1">The sequence shown here is derived from an EMBL/GenBank/DDBJ whole genome shotgun (WGS) entry which is preliminary data.</text>
</comment>
<dbReference type="InterPro" id="IPR029069">
    <property type="entry name" value="HotDog_dom_sf"/>
</dbReference>
<protein>
    <submittedName>
        <fullName evidence="1">DUF4442 domain-containing protein</fullName>
    </submittedName>
</protein>
<dbReference type="Proteomes" id="UP001139011">
    <property type="component" value="Unassembled WGS sequence"/>
</dbReference>
<dbReference type="SUPFAM" id="SSF54637">
    <property type="entry name" value="Thioesterase/thiol ester dehydrase-isomerase"/>
    <property type="match status" value="1"/>
</dbReference>
<dbReference type="EMBL" id="JAIWJX010000002">
    <property type="protein sequence ID" value="MCK6255611.1"/>
    <property type="molecule type" value="Genomic_DNA"/>
</dbReference>
<proteinExistence type="predicted"/>
<gene>
    <name evidence="1" type="ORF">LCY76_03100</name>
</gene>
<accession>A0A9X2BBN5</accession>
<evidence type="ECO:0000313" key="1">
    <source>
        <dbReference type="EMBL" id="MCK6255611.1"/>
    </source>
</evidence>
<sequence>MKESWKTRIVRCGFNLFPAFRGTGARVIYIAGDYSEIRIKLPLNWRTRNYVGTIFGGSMYGAVDPIYMYMFLKMLGNDYIVWDKAASIRFKKPGKSTLYATFKITNEELDEVKRALEGKRSLDRVYDVELVDESGTVHAVVEKTIYIRKKDRESNLSSGNVVSLPKSESK</sequence>